<accession>A0A7S0ISJ6</accession>
<dbReference type="AlphaFoldDB" id="A0A7S0ISJ6"/>
<evidence type="ECO:0008006" key="2">
    <source>
        <dbReference type="Google" id="ProtNLM"/>
    </source>
</evidence>
<evidence type="ECO:0000313" key="1">
    <source>
        <dbReference type="EMBL" id="CAD8530357.1"/>
    </source>
</evidence>
<gene>
    <name evidence="1" type="ORF">CLEP1334_LOCUS5609</name>
</gene>
<reference evidence="1" key="1">
    <citation type="submission" date="2021-01" db="EMBL/GenBank/DDBJ databases">
        <authorList>
            <person name="Corre E."/>
            <person name="Pelletier E."/>
            <person name="Niang G."/>
            <person name="Scheremetjew M."/>
            <person name="Finn R."/>
            <person name="Kale V."/>
            <person name="Holt S."/>
            <person name="Cochrane G."/>
            <person name="Meng A."/>
            <person name="Brown T."/>
            <person name="Cohen L."/>
        </authorList>
    </citation>
    <scope>NUCLEOTIDE SEQUENCE</scope>
    <source>
        <strain evidence="1">RCC1130</strain>
    </source>
</reference>
<organism evidence="1">
    <name type="scientific">Calcidiscus leptoporus</name>
    <dbReference type="NCBI Taxonomy" id="127549"/>
    <lineage>
        <taxon>Eukaryota</taxon>
        <taxon>Haptista</taxon>
        <taxon>Haptophyta</taxon>
        <taxon>Prymnesiophyceae</taxon>
        <taxon>Coccolithales</taxon>
        <taxon>Calcidiscaceae</taxon>
        <taxon>Calcidiscus</taxon>
    </lineage>
</organism>
<dbReference type="EMBL" id="HBER01011272">
    <property type="protein sequence ID" value="CAD8530357.1"/>
    <property type="molecule type" value="Transcribed_RNA"/>
</dbReference>
<protein>
    <recommendedName>
        <fullName evidence="2">Fe2OG dioxygenase domain-containing protein</fullName>
    </recommendedName>
</protein>
<sequence>VPHPTRNTAAYVAPISEQLKSRPRRFTQLQYECYCIAREMIGLVDPDYASGEYIVQFAYMNSKAHYVKVHTDNHDISYQYVLTLGDFAGASLRAYLSKDRSSYLDFATIGSFVKVDGRHPHEVILSPNFRGDRFTCIWYKNYDRRKRRDDAILKTPYVVNEAML</sequence>
<name>A0A7S0ISJ6_9EUKA</name>
<feature type="non-terminal residue" evidence="1">
    <location>
        <position position="1"/>
    </location>
</feature>
<proteinExistence type="predicted"/>